<organism evidence="1 2">
    <name type="scientific">Shewanella mangrovisoli</name>
    <dbReference type="NCBI Taxonomy" id="2864211"/>
    <lineage>
        <taxon>Bacteria</taxon>
        <taxon>Pseudomonadati</taxon>
        <taxon>Pseudomonadota</taxon>
        <taxon>Gammaproteobacteria</taxon>
        <taxon>Alteromonadales</taxon>
        <taxon>Shewanellaceae</taxon>
        <taxon>Shewanella</taxon>
    </lineage>
</organism>
<dbReference type="EMBL" id="JBHFGU010000002">
    <property type="protein sequence ID" value="MFB2619591.1"/>
    <property type="molecule type" value="Genomic_DNA"/>
</dbReference>
<protein>
    <submittedName>
        <fullName evidence="1">Uncharacterized protein</fullName>
    </submittedName>
</protein>
<dbReference type="Proteomes" id="UP001576708">
    <property type="component" value="Unassembled WGS sequence"/>
</dbReference>
<evidence type="ECO:0000313" key="1">
    <source>
        <dbReference type="EMBL" id="MFB2619591.1"/>
    </source>
</evidence>
<proteinExistence type="predicted"/>
<dbReference type="RefSeq" id="WP_342201203.1">
    <property type="nucleotide sequence ID" value="NZ_JBCATE010000002.1"/>
</dbReference>
<sequence length="116" mass="13352">MTTAWTAGLYDWRLYASKGADRQLIASGQMEIEADFASLTAGHDPRSHAKRMLDAINTVLEGRILSDHESYTIDDRRLDRIPIMELHKLRRVYIQKVRSEKGNGFRLKRVLTRLPA</sequence>
<gene>
    <name evidence="1" type="ORF">ACE02W_07250</name>
</gene>
<comment type="caution">
    <text evidence="1">The sequence shown here is derived from an EMBL/GenBank/DDBJ whole genome shotgun (WGS) entry which is preliminary data.</text>
</comment>
<reference evidence="1 2" key="1">
    <citation type="submission" date="2024-09" db="EMBL/GenBank/DDBJ databases">
        <authorList>
            <person name="Zhang Y."/>
        </authorList>
    </citation>
    <scope>NUCLEOTIDE SEQUENCE [LARGE SCALE GENOMIC DNA]</scope>
    <source>
        <strain evidence="1 2">ZJ318</strain>
    </source>
</reference>
<name>A0ABV4VH46_9GAMM</name>
<accession>A0ABV4VH46</accession>
<evidence type="ECO:0000313" key="2">
    <source>
        <dbReference type="Proteomes" id="UP001576708"/>
    </source>
</evidence>
<keyword evidence="2" id="KW-1185">Reference proteome</keyword>